<dbReference type="InterPro" id="IPR004675">
    <property type="entry name" value="AhpD_core"/>
</dbReference>
<dbReference type="PATRIC" id="fig|679936.5.peg.3467"/>
<evidence type="ECO:0000259" key="1">
    <source>
        <dbReference type="Pfam" id="PF02627"/>
    </source>
</evidence>
<evidence type="ECO:0000313" key="3">
    <source>
        <dbReference type="Proteomes" id="UP000005439"/>
    </source>
</evidence>
<reference evidence="3" key="1">
    <citation type="submission" date="2011-12" db="EMBL/GenBank/DDBJ databases">
        <title>The complete genome of chromosome of Sulfobacillus acidophilus DSM 10332.</title>
        <authorList>
            <person name="Lucas S."/>
            <person name="Han J."/>
            <person name="Lapidus A."/>
            <person name="Bruce D."/>
            <person name="Goodwin L."/>
            <person name="Pitluck S."/>
            <person name="Peters L."/>
            <person name="Kyrpides N."/>
            <person name="Mavromatis K."/>
            <person name="Ivanova N."/>
            <person name="Mikhailova N."/>
            <person name="Chertkov O."/>
            <person name="Saunders E."/>
            <person name="Detter J.C."/>
            <person name="Tapia R."/>
            <person name="Han C."/>
            <person name="Land M."/>
            <person name="Hauser L."/>
            <person name="Markowitz V."/>
            <person name="Cheng J.-F."/>
            <person name="Hugenholtz P."/>
            <person name="Woyke T."/>
            <person name="Wu D."/>
            <person name="Pukall R."/>
            <person name="Gehrich-Schroeter G."/>
            <person name="Schneider S."/>
            <person name="Klenk H.-P."/>
            <person name="Eisen J.A."/>
        </authorList>
    </citation>
    <scope>NUCLEOTIDE SEQUENCE [LARGE SCALE GENOMIC DNA]</scope>
    <source>
        <strain evidence="3">ATCC 700253 / DSM 10332 / NAL</strain>
    </source>
</reference>
<dbReference type="InterPro" id="IPR029032">
    <property type="entry name" value="AhpD-like"/>
</dbReference>
<gene>
    <name evidence="2" type="ordered locus">Sulac_3349</name>
</gene>
<evidence type="ECO:0000313" key="2">
    <source>
        <dbReference type="EMBL" id="AEW06795.1"/>
    </source>
</evidence>
<dbReference type="EMBL" id="CP003179">
    <property type="protein sequence ID" value="AEW06795.1"/>
    <property type="molecule type" value="Genomic_DNA"/>
</dbReference>
<dbReference type="KEGG" id="sap:Sulac_3349"/>
<reference evidence="2 3" key="2">
    <citation type="journal article" date="2012" name="Stand. Genomic Sci.">
        <title>Complete genome sequence of the moderately thermophilic mineral-sulfide-oxidizing firmicute Sulfobacillus acidophilus type strain (NAL(T)).</title>
        <authorList>
            <person name="Anderson I."/>
            <person name="Chertkov O."/>
            <person name="Chen A."/>
            <person name="Saunders E."/>
            <person name="Lapidus A."/>
            <person name="Nolan M."/>
            <person name="Lucas S."/>
            <person name="Hammon N."/>
            <person name="Deshpande S."/>
            <person name="Cheng J.F."/>
            <person name="Han C."/>
            <person name="Tapia R."/>
            <person name="Goodwin L.A."/>
            <person name="Pitluck S."/>
            <person name="Liolios K."/>
            <person name="Pagani I."/>
            <person name="Ivanova N."/>
            <person name="Mikhailova N."/>
            <person name="Pati A."/>
            <person name="Palaniappan K."/>
            <person name="Land M."/>
            <person name="Pan C."/>
            <person name="Rohde M."/>
            <person name="Pukall R."/>
            <person name="Goker M."/>
            <person name="Detter J.C."/>
            <person name="Woyke T."/>
            <person name="Bristow J."/>
            <person name="Eisen J.A."/>
            <person name="Markowitz V."/>
            <person name="Hugenholtz P."/>
            <person name="Kyrpides N.C."/>
            <person name="Klenk H.P."/>
            <person name="Mavromatis K."/>
        </authorList>
    </citation>
    <scope>NUCLEOTIDE SEQUENCE [LARGE SCALE GENOMIC DNA]</scope>
    <source>
        <strain evidence="3">ATCC 700253 / DSM 10332 / NAL</strain>
    </source>
</reference>
<dbReference type="AlphaFoldDB" id="G8TTN6"/>
<dbReference type="Pfam" id="PF02627">
    <property type="entry name" value="CMD"/>
    <property type="match status" value="1"/>
</dbReference>
<organism evidence="2 3">
    <name type="scientific">Sulfobacillus acidophilus (strain ATCC 700253 / DSM 10332 / NAL)</name>
    <dbReference type="NCBI Taxonomy" id="679936"/>
    <lineage>
        <taxon>Bacteria</taxon>
        <taxon>Bacillati</taxon>
        <taxon>Bacillota</taxon>
        <taxon>Clostridia</taxon>
        <taxon>Eubacteriales</taxon>
        <taxon>Clostridiales Family XVII. Incertae Sedis</taxon>
        <taxon>Sulfobacillus</taxon>
    </lineage>
</organism>
<dbReference type="Proteomes" id="UP000005439">
    <property type="component" value="Chromosome"/>
</dbReference>
<dbReference type="InterPro" id="IPR003779">
    <property type="entry name" value="CMD-like"/>
</dbReference>
<feature type="domain" description="Carboxymuconolactone decarboxylase-like" evidence="1">
    <location>
        <begin position="11"/>
        <end position="93"/>
    </location>
</feature>
<dbReference type="Gene3D" id="1.20.1290.10">
    <property type="entry name" value="AhpD-like"/>
    <property type="match status" value="1"/>
</dbReference>
<accession>G8TTN6</accession>
<dbReference type="PANTHER" id="PTHR34846:SF10">
    <property type="entry name" value="CYTOPLASMIC PROTEIN"/>
    <property type="match status" value="1"/>
</dbReference>
<proteinExistence type="predicted"/>
<sequence>MSAIDWGSILPEARQAMLSLEAVSHRAGLSRRLLELVKIRVSQMNGCAFCLDMHTKEARQLGETEQRLYALAVWHEAPFYDESERAALAWAEAMTNLSAGVPDALYQALLAHFSERQIVALTSAVIAINAWNRWAISMRTEPGSYRPDLAR</sequence>
<dbReference type="GO" id="GO:0051920">
    <property type="term" value="F:peroxiredoxin activity"/>
    <property type="evidence" value="ECO:0007669"/>
    <property type="project" value="InterPro"/>
</dbReference>
<dbReference type="NCBIfam" id="TIGR00778">
    <property type="entry name" value="ahpD_dom"/>
    <property type="match status" value="1"/>
</dbReference>
<dbReference type="HOGENOM" id="CLU_082760_6_0_9"/>
<protein>
    <submittedName>
        <fullName evidence="2">Alkylhydroperoxidase like protein, AhpD family</fullName>
    </submittedName>
</protein>
<dbReference type="SUPFAM" id="SSF69118">
    <property type="entry name" value="AhpD-like"/>
    <property type="match status" value="1"/>
</dbReference>
<dbReference type="PANTHER" id="PTHR34846">
    <property type="entry name" value="4-CARBOXYMUCONOLACTONE DECARBOXYLASE FAMILY PROTEIN (AFU_ORTHOLOGUE AFUA_6G11590)"/>
    <property type="match status" value="1"/>
</dbReference>
<dbReference type="STRING" id="679936.Sulac_3349"/>
<name>G8TTN6_SULAD</name>
<keyword evidence="3" id="KW-1185">Reference proteome</keyword>